<sequence length="370" mass="38904">MNAKILILFAMITLALSASCSDETRDDCASPKAEHVETCCAHDPTYSYCNTVEDMDIDLPVSDMGGDDGPVEDMPEADMPEDEGQPDQSTPCDSACGGQTPICDVATDTCVQCLNNNECGNGVCDTNAKSCVECLGDEDCTEGVCLQGNTTQDNACVECRGNAQCLDAQASLCSAANECAPCAVDADCSHLEDLGQCVAGTCHECTTETENDDCGGNVCDPSSFTCTNLPIGQTQQLQTCVSDTQCTTGNACIPLNYMGAPHGNYCMPIYVMDSGPCPKPYGADRRSRTSVNGVEFDVCMIKEANTTPEAINAYETVCTDDNDCPGDAGICRLLNMQATTNRCTYACDGPSDCVGSAVCGPVGSKYCRPQ</sequence>
<reference evidence="3 4" key="1">
    <citation type="submission" date="2019-08" db="EMBL/GenBank/DDBJ databases">
        <authorList>
            <person name="Liang Q."/>
        </authorList>
    </citation>
    <scope>NUCLEOTIDE SEQUENCE [LARGE SCALE GENOMIC DNA]</scope>
    <source>
        <strain evidence="3 4">V1718</strain>
    </source>
</reference>
<evidence type="ECO:0000256" key="2">
    <source>
        <dbReference type="SAM" id="SignalP"/>
    </source>
</evidence>
<proteinExistence type="predicted"/>
<feature type="compositionally biased region" description="Acidic residues" evidence="1">
    <location>
        <begin position="65"/>
        <end position="85"/>
    </location>
</feature>
<evidence type="ECO:0000256" key="1">
    <source>
        <dbReference type="SAM" id="MobiDB-lite"/>
    </source>
</evidence>
<dbReference type="Proteomes" id="UP000321595">
    <property type="component" value="Chromosome"/>
</dbReference>
<gene>
    <name evidence="3" type="ORF">FRD01_09785</name>
</gene>
<dbReference type="AlphaFoldDB" id="A0A5B8XPT5"/>
<evidence type="ECO:0000313" key="3">
    <source>
        <dbReference type="EMBL" id="QED27525.1"/>
    </source>
</evidence>
<dbReference type="PROSITE" id="PS51257">
    <property type="entry name" value="PROKAR_LIPOPROTEIN"/>
    <property type="match status" value="1"/>
</dbReference>
<feature type="chain" id="PRO_5022939482" evidence="2">
    <location>
        <begin position="21"/>
        <end position="370"/>
    </location>
</feature>
<dbReference type="RefSeq" id="WP_146959210.1">
    <property type="nucleotide sequence ID" value="NZ_CP042467.1"/>
</dbReference>
<keyword evidence="2" id="KW-0732">Signal</keyword>
<name>A0A5B8XPT5_9DELT</name>
<feature type="signal peptide" evidence="2">
    <location>
        <begin position="1"/>
        <end position="20"/>
    </location>
</feature>
<accession>A0A5B8XPT5</accession>
<dbReference type="OrthoDB" id="5520802at2"/>
<dbReference type="EMBL" id="CP042467">
    <property type="protein sequence ID" value="QED27525.1"/>
    <property type="molecule type" value="Genomic_DNA"/>
</dbReference>
<evidence type="ECO:0000313" key="4">
    <source>
        <dbReference type="Proteomes" id="UP000321595"/>
    </source>
</evidence>
<feature type="region of interest" description="Disordered" evidence="1">
    <location>
        <begin position="60"/>
        <end position="93"/>
    </location>
</feature>
<protein>
    <submittedName>
        <fullName evidence="3">Uncharacterized protein</fullName>
    </submittedName>
</protein>
<dbReference type="KEGG" id="bbae:FRD01_09785"/>
<organism evidence="3 4">
    <name type="scientific">Microvenator marinus</name>
    <dbReference type="NCBI Taxonomy" id="2600177"/>
    <lineage>
        <taxon>Bacteria</taxon>
        <taxon>Deltaproteobacteria</taxon>
        <taxon>Bradymonadales</taxon>
        <taxon>Microvenatoraceae</taxon>
        <taxon>Microvenator</taxon>
    </lineage>
</organism>
<keyword evidence="4" id="KW-1185">Reference proteome</keyword>